<reference evidence="1" key="1">
    <citation type="journal article" date="2014" name="Int. J. Syst. Evol. Microbiol.">
        <title>Complete genome sequence of Corynebacterium casei LMG S-19264T (=DSM 44701T), isolated from a smear-ripened cheese.</title>
        <authorList>
            <consortium name="US DOE Joint Genome Institute (JGI-PGF)"/>
            <person name="Walter F."/>
            <person name="Albersmeier A."/>
            <person name="Kalinowski J."/>
            <person name="Ruckert C."/>
        </authorList>
    </citation>
    <scope>NUCLEOTIDE SEQUENCE</scope>
    <source>
        <strain evidence="1">JCM 4369</strain>
    </source>
</reference>
<dbReference type="EMBL" id="BMTD01000029">
    <property type="protein sequence ID" value="GGV25981.1"/>
    <property type="molecule type" value="Genomic_DNA"/>
</dbReference>
<dbReference type="Proteomes" id="UP000618795">
    <property type="component" value="Unassembled WGS sequence"/>
</dbReference>
<gene>
    <name evidence="1" type="ORF">GCM10010260_77940</name>
</gene>
<dbReference type="Gene3D" id="1.20.120.450">
    <property type="entry name" value="dinb family like domain"/>
    <property type="match status" value="1"/>
</dbReference>
<dbReference type="Pfam" id="PF04978">
    <property type="entry name" value="MST"/>
    <property type="match status" value="1"/>
</dbReference>
<protein>
    <recommendedName>
        <fullName evidence="3">Mini-circle protein</fullName>
    </recommendedName>
</protein>
<evidence type="ECO:0000313" key="1">
    <source>
        <dbReference type="EMBL" id="GGV25981.1"/>
    </source>
</evidence>
<evidence type="ECO:0000313" key="2">
    <source>
        <dbReference type="Proteomes" id="UP000618795"/>
    </source>
</evidence>
<dbReference type="SUPFAM" id="SSF109854">
    <property type="entry name" value="DinB/YfiT-like putative metalloenzymes"/>
    <property type="match status" value="1"/>
</dbReference>
<proteinExistence type="predicted"/>
<name>A0A918MG56_9ACTN</name>
<keyword evidence="2" id="KW-1185">Reference proteome</keyword>
<comment type="caution">
    <text evidence="1">The sequence shown here is derived from an EMBL/GenBank/DDBJ whole genome shotgun (WGS) entry which is preliminary data.</text>
</comment>
<evidence type="ECO:0008006" key="3">
    <source>
        <dbReference type="Google" id="ProtNLM"/>
    </source>
</evidence>
<dbReference type="RefSeq" id="WP_191878177.1">
    <property type="nucleotide sequence ID" value="NZ_BMTD01000029.1"/>
</dbReference>
<accession>A0A918MG56</accession>
<dbReference type="InterPro" id="IPR034660">
    <property type="entry name" value="DinB/YfiT-like"/>
</dbReference>
<sequence length="170" mass="19428">MTIERREPALSAGEREMLEGWLDYHRSTLAWKCEGLTDAQLRTKPLEPSELSLLGLVRHLSEVERFWFHEVLLGEDPGTLYCTEEDPDGDFHVTEADTWEKTHATWQAEIEAARGNAAGLSLDDFSRGRSRSTGEAFNLRWIYTHMIEEYARHNGHADLVRERIDGATGD</sequence>
<organism evidence="1 2">
    <name type="scientific">Streptomyces filipinensis</name>
    <dbReference type="NCBI Taxonomy" id="66887"/>
    <lineage>
        <taxon>Bacteria</taxon>
        <taxon>Bacillati</taxon>
        <taxon>Actinomycetota</taxon>
        <taxon>Actinomycetes</taxon>
        <taxon>Kitasatosporales</taxon>
        <taxon>Streptomycetaceae</taxon>
        <taxon>Streptomyces</taxon>
    </lineage>
</organism>
<dbReference type="AlphaFoldDB" id="A0A918MG56"/>
<reference evidence="1" key="2">
    <citation type="submission" date="2020-09" db="EMBL/GenBank/DDBJ databases">
        <authorList>
            <person name="Sun Q."/>
            <person name="Ohkuma M."/>
        </authorList>
    </citation>
    <scope>NUCLEOTIDE SEQUENCE</scope>
    <source>
        <strain evidence="1">JCM 4369</strain>
    </source>
</reference>
<dbReference type="InterPro" id="IPR007061">
    <property type="entry name" value="MST-like"/>
</dbReference>